<protein>
    <submittedName>
        <fullName evidence="1">Uncharacterized protein</fullName>
    </submittedName>
</protein>
<dbReference type="EMBL" id="CP101717">
    <property type="protein sequence ID" value="WLD56959.1"/>
    <property type="molecule type" value="Genomic_DNA"/>
</dbReference>
<proteinExistence type="predicted"/>
<gene>
    <name evidence="1" type="ORF">NFC81_09470</name>
</gene>
<dbReference type="AlphaFoldDB" id="A0AB38YC65"/>
<name>A0AB38YC65_9GAMM</name>
<dbReference type="RefSeq" id="WP_304994245.1">
    <property type="nucleotide sequence ID" value="NZ_CP101717.1"/>
</dbReference>
<sequence length="144" mass="16965">MDQETLVYGVIRSVSSHDRFQSLHYRQTNRNAVLALGQSDVFPFLTADMFHLPGIHEEQGTYITPLIQFAGSYRAVEYEWERWMSKFERLLLAMYWRSATVYLETELSGKHVFSWESQGDFHAPGSKDMRVHCEWEHELGLFKQ</sequence>
<evidence type="ECO:0000313" key="1">
    <source>
        <dbReference type="EMBL" id="WLD56959.1"/>
    </source>
</evidence>
<reference evidence="1" key="1">
    <citation type="submission" date="2022-07" db="EMBL/GenBank/DDBJ databases">
        <title>Complete genome sequence of Salinispirillum sp. LH10-3-1 capable of multiple carbohydrate inversion isolated from a soda lake.</title>
        <authorList>
            <person name="Liu J."/>
            <person name="Zhai Y."/>
            <person name="Zhang H."/>
            <person name="Yang H."/>
            <person name="Qu J."/>
            <person name="Li J."/>
        </authorList>
    </citation>
    <scope>NUCLEOTIDE SEQUENCE</scope>
    <source>
        <strain evidence="1">LH 10-3-1</strain>
    </source>
</reference>
<organism evidence="1">
    <name type="scientific">Salinispirillum sp. LH 10-3-1</name>
    <dbReference type="NCBI Taxonomy" id="2952525"/>
    <lineage>
        <taxon>Bacteria</taxon>
        <taxon>Pseudomonadati</taxon>
        <taxon>Pseudomonadota</taxon>
        <taxon>Gammaproteobacteria</taxon>
        <taxon>Oceanospirillales</taxon>
        <taxon>Saccharospirillaceae</taxon>
        <taxon>Salinispirillum</taxon>
    </lineage>
</organism>
<accession>A0AB38YC65</accession>